<evidence type="ECO:0000313" key="2">
    <source>
        <dbReference type="EMBL" id="VFJ73081.1"/>
    </source>
</evidence>
<dbReference type="EMBL" id="CAADFA010000699">
    <property type="protein sequence ID" value="VFJ73081.1"/>
    <property type="molecule type" value="Genomic_DNA"/>
</dbReference>
<evidence type="ECO:0000259" key="1">
    <source>
        <dbReference type="Pfam" id="PF07883"/>
    </source>
</evidence>
<dbReference type="EMBL" id="CAADFL010000178">
    <property type="protein sequence ID" value="VFK11367.1"/>
    <property type="molecule type" value="Genomic_DNA"/>
</dbReference>
<feature type="domain" description="Cupin type-2" evidence="1">
    <location>
        <begin position="41"/>
        <end position="99"/>
    </location>
</feature>
<dbReference type="InterPro" id="IPR011051">
    <property type="entry name" value="RmlC_Cupin_sf"/>
</dbReference>
<dbReference type="InterPro" id="IPR013096">
    <property type="entry name" value="Cupin_2"/>
</dbReference>
<dbReference type="InterPro" id="IPR014710">
    <property type="entry name" value="RmlC-like_jellyroll"/>
</dbReference>
<dbReference type="EMBL" id="CAADEZ010000692">
    <property type="protein sequence ID" value="VFJ73116.1"/>
    <property type="molecule type" value="Genomic_DNA"/>
</dbReference>
<gene>
    <name evidence="3" type="ORF">BECKFM1743A_GA0114220_106922</name>
    <name evidence="4" type="ORF">BECKFM1743B_GA0114221_101788</name>
    <name evidence="2" type="ORF">BECKFM1743C_GA0114222_106992</name>
</gene>
<dbReference type="AlphaFoldDB" id="A0A450TVT1"/>
<protein>
    <submittedName>
        <fullName evidence="3">Cupin domain-containing protein</fullName>
    </submittedName>
</protein>
<name>A0A450TVT1_9GAMM</name>
<evidence type="ECO:0000313" key="4">
    <source>
        <dbReference type="EMBL" id="VFK11367.1"/>
    </source>
</evidence>
<proteinExistence type="predicted"/>
<sequence>MQKVTIANINDVNQTRGHCGLIRPMATDGPAKFVHLLVDNAERHYHKKTTEYYYVLNGSGQVYLDGEIYDIRKGDLVTIPPGTVHNAIEQDGPLEIMVIEIPPATGDVYRSS</sequence>
<dbReference type="InterPro" id="IPR053146">
    <property type="entry name" value="QDO-like"/>
</dbReference>
<dbReference type="Gene3D" id="2.60.120.10">
    <property type="entry name" value="Jelly Rolls"/>
    <property type="match status" value="1"/>
</dbReference>
<reference evidence="3" key="1">
    <citation type="submission" date="2019-02" db="EMBL/GenBank/DDBJ databases">
        <authorList>
            <person name="Gruber-Vodicka R. H."/>
            <person name="Seah K. B. B."/>
        </authorList>
    </citation>
    <scope>NUCLEOTIDE SEQUENCE</scope>
    <source>
        <strain evidence="3">BECK_BZ163</strain>
        <strain evidence="4">BECK_BZ164</strain>
        <strain evidence="2">BECK_BZ165</strain>
    </source>
</reference>
<organism evidence="3">
    <name type="scientific">Candidatus Kentrum sp. FM</name>
    <dbReference type="NCBI Taxonomy" id="2126340"/>
    <lineage>
        <taxon>Bacteria</taxon>
        <taxon>Pseudomonadati</taxon>
        <taxon>Pseudomonadota</taxon>
        <taxon>Gammaproteobacteria</taxon>
        <taxon>Candidatus Kentrum</taxon>
    </lineage>
</organism>
<dbReference type="PANTHER" id="PTHR36440:SF1">
    <property type="entry name" value="PUTATIVE (AFU_ORTHOLOGUE AFUA_8G07350)-RELATED"/>
    <property type="match status" value="1"/>
</dbReference>
<dbReference type="SUPFAM" id="SSF51182">
    <property type="entry name" value="RmlC-like cupins"/>
    <property type="match status" value="1"/>
</dbReference>
<evidence type="ECO:0000313" key="3">
    <source>
        <dbReference type="EMBL" id="VFJ73116.1"/>
    </source>
</evidence>
<dbReference type="Pfam" id="PF07883">
    <property type="entry name" value="Cupin_2"/>
    <property type="match status" value="1"/>
</dbReference>
<dbReference type="PANTHER" id="PTHR36440">
    <property type="entry name" value="PUTATIVE (AFU_ORTHOLOGUE AFUA_8G07350)-RELATED"/>
    <property type="match status" value="1"/>
</dbReference>
<accession>A0A450TVT1</accession>